<comment type="function">
    <text evidence="2">Antitoxin component of a type II toxin-antitoxin (TA) system.</text>
</comment>
<evidence type="ECO:0000313" key="3">
    <source>
        <dbReference type="EMBL" id="AER56165.1"/>
    </source>
</evidence>
<sequence>MGEKIVSFAHAKAHLSELTEQLASGDEVVITKRGRPVGRLIRAERLLRPVDADALRELTARMAEQPQSAGEFMRQVRDQSRY</sequence>
<dbReference type="OrthoDB" id="9800503at2"/>
<dbReference type="Pfam" id="PF02604">
    <property type="entry name" value="PhdYeFM_antitox"/>
    <property type="match status" value="1"/>
</dbReference>
<evidence type="ECO:0000256" key="2">
    <source>
        <dbReference type="RuleBase" id="RU362080"/>
    </source>
</evidence>
<dbReference type="EMBL" id="CP003093">
    <property type="protein sequence ID" value="AER56165.1"/>
    <property type="molecule type" value="Genomic_DNA"/>
</dbReference>
<dbReference type="SUPFAM" id="SSF143120">
    <property type="entry name" value="YefM-like"/>
    <property type="match status" value="1"/>
</dbReference>
<dbReference type="RefSeq" id="WP_014160341.1">
    <property type="nucleotide sequence ID" value="NC_016147.2"/>
</dbReference>
<proteinExistence type="inferred from homology"/>
<name>G7UTR2_PSEUP</name>
<dbReference type="InterPro" id="IPR036165">
    <property type="entry name" value="YefM-like_sf"/>
</dbReference>
<keyword evidence="4" id="KW-1185">Reference proteome</keyword>
<comment type="similarity">
    <text evidence="1 2">Belongs to the phD/YefM antitoxin family.</text>
</comment>
<dbReference type="eggNOG" id="COG4118">
    <property type="taxonomic scope" value="Bacteria"/>
</dbReference>
<dbReference type="STRING" id="1045855.DSC_07570"/>
<accession>G7UTR2</accession>
<dbReference type="KEGG" id="psd:DSC_07570"/>
<evidence type="ECO:0000313" key="4">
    <source>
        <dbReference type="Proteomes" id="UP000005870"/>
    </source>
</evidence>
<protein>
    <recommendedName>
        <fullName evidence="2">Antitoxin</fullName>
    </recommendedName>
</protein>
<dbReference type="NCBIfam" id="TIGR01552">
    <property type="entry name" value="phd_fam"/>
    <property type="match status" value="1"/>
</dbReference>
<dbReference type="Proteomes" id="UP000005870">
    <property type="component" value="Chromosome"/>
</dbReference>
<dbReference type="Gene3D" id="3.40.1620.10">
    <property type="entry name" value="YefM-like domain"/>
    <property type="match status" value="1"/>
</dbReference>
<dbReference type="InterPro" id="IPR006442">
    <property type="entry name" value="Antitoxin_Phd/YefM"/>
</dbReference>
<reference evidence="3 4" key="1">
    <citation type="journal article" date="2012" name="J. Bacteriol.">
        <title>Complete Genome Sequence of the BTEX-Degrading Bacterium Pseudoxanthomonas spadix BD-a59.</title>
        <authorList>
            <person name="Lee S.H."/>
            <person name="Jin H.M."/>
            <person name="Lee H.J."/>
            <person name="Kim J.M."/>
            <person name="Jeon C.O."/>
        </authorList>
    </citation>
    <scope>NUCLEOTIDE SEQUENCE [LARGE SCALE GENOMIC DNA]</scope>
    <source>
        <strain evidence="3 4">BD-a59</strain>
    </source>
</reference>
<dbReference type="HOGENOM" id="CLU_163140_7_1_6"/>
<gene>
    <name evidence="3" type="ordered locus">DSC_07570</name>
</gene>
<dbReference type="AlphaFoldDB" id="G7UTR2"/>
<evidence type="ECO:0000256" key="1">
    <source>
        <dbReference type="ARBA" id="ARBA00009981"/>
    </source>
</evidence>
<organism evidence="3 4">
    <name type="scientific">Pseudoxanthomonas spadix (strain BD-a59)</name>
    <dbReference type="NCBI Taxonomy" id="1045855"/>
    <lineage>
        <taxon>Bacteria</taxon>
        <taxon>Pseudomonadati</taxon>
        <taxon>Pseudomonadota</taxon>
        <taxon>Gammaproteobacteria</taxon>
        <taxon>Lysobacterales</taxon>
        <taxon>Lysobacteraceae</taxon>
        <taxon>Pseudoxanthomonas</taxon>
    </lineage>
</organism>